<dbReference type="PANTHER" id="PTHR12147">
    <property type="entry name" value="METALLOPEPTIDASE M28 FAMILY MEMBER"/>
    <property type="match status" value="1"/>
</dbReference>
<evidence type="ECO:0000256" key="3">
    <source>
        <dbReference type="ARBA" id="ARBA00022723"/>
    </source>
</evidence>
<proteinExistence type="predicted"/>
<dbReference type="GO" id="GO:0046872">
    <property type="term" value="F:metal ion binding"/>
    <property type="evidence" value="ECO:0007669"/>
    <property type="project" value="UniProtKB-KW"/>
</dbReference>
<dbReference type="GO" id="GO:0008235">
    <property type="term" value="F:metalloexopeptidase activity"/>
    <property type="evidence" value="ECO:0007669"/>
    <property type="project" value="InterPro"/>
</dbReference>
<evidence type="ECO:0000313" key="9">
    <source>
        <dbReference type="Proteomes" id="UP000291562"/>
    </source>
</evidence>
<dbReference type="SUPFAM" id="SSF52025">
    <property type="entry name" value="PA domain"/>
    <property type="match status" value="1"/>
</dbReference>
<dbReference type="Proteomes" id="UP000291562">
    <property type="component" value="Chromosome"/>
</dbReference>
<evidence type="ECO:0000256" key="5">
    <source>
        <dbReference type="ARBA" id="ARBA00022801"/>
    </source>
</evidence>
<accession>A0A411HJY1</accession>
<dbReference type="KEGG" id="xbc:ELE36_10850"/>
<keyword evidence="1" id="KW-0031">Aminopeptidase</keyword>
<keyword evidence="3" id="KW-0479">Metal-binding</keyword>
<evidence type="ECO:0000313" key="8">
    <source>
        <dbReference type="EMBL" id="QBB70813.1"/>
    </source>
</evidence>
<dbReference type="EMBL" id="CP035704">
    <property type="protein sequence ID" value="QBB70813.1"/>
    <property type="molecule type" value="Genomic_DNA"/>
</dbReference>
<dbReference type="InterPro" id="IPR046450">
    <property type="entry name" value="PA_dom_sf"/>
</dbReference>
<dbReference type="Gene3D" id="3.40.630.10">
    <property type="entry name" value="Zn peptidases"/>
    <property type="match status" value="2"/>
</dbReference>
<dbReference type="SUPFAM" id="SSF53187">
    <property type="entry name" value="Zn-dependent exopeptidases"/>
    <property type="match status" value="1"/>
</dbReference>
<keyword evidence="2" id="KW-0645">Protease</keyword>
<evidence type="ECO:0000259" key="7">
    <source>
        <dbReference type="Pfam" id="PF04389"/>
    </source>
</evidence>
<name>A0A411HJY1_9GAMM</name>
<keyword evidence="9" id="KW-1185">Reference proteome</keyword>
<sequence>MESLPTADRFDERDERHDHAKPIAIVCGSDTFAFGMTKFLRQSGIAAHARMSLIAVCLGMDVCAGLQAREIIPEAAPSTAKTATQGIGFSPTISARDFAAHVKILASDEFGGRAPGTAGEEKTLQYLVAQFQRMGLAPGNGESYFQTVTVMTSSTDVRRSSMQIVLPEKHQELLFGTQMLIATRTGKSETVLQDSPMVFVGFGINAPGQNWNDYADIDIKGKTVVMLSGAPDFHMAAATPYENHRLNFYARPNYKFEEAARQGAAAALIIHDKRGTGYDWYALQKRWSKAQFDLPADGAESRLPVQGWINGDVAPSLFASAGLDFSRLRAAAGQRDFKPVVLTDAKLDIALASRIVIGESRNVIAKLVGSKYPNEAIIYSAHWDHLGTHPNEPGNNIYHGAIDNASGVAGVLEIAAQFATQNPKPERSIVFLIPTFEEEGLIGSKFYTRHPSIPLQDIVADINFDVLVPIGPARDFVVVGLGYSTLDAIVKPLVAAQGRVIAAEDVSQADSFYRSDHLSFALAGVPVLYMAGGTRSQGMSLRSQDFAQSTRSDYGNHRYHTPADKFDPHWDLRGIVQDLQVSYAVGATLANSREWPKYQAGTVYRSISDSLHAASAH</sequence>
<organism evidence="8 9">
    <name type="scientific">Pseudolysobacter antarcticus</name>
    <dbReference type="NCBI Taxonomy" id="2511995"/>
    <lineage>
        <taxon>Bacteria</taxon>
        <taxon>Pseudomonadati</taxon>
        <taxon>Pseudomonadota</taxon>
        <taxon>Gammaproteobacteria</taxon>
        <taxon>Lysobacterales</taxon>
        <taxon>Rhodanobacteraceae</taxon>
        <taxon>Pseudolysobacter</taxon>
    </lineage>
</organism>
<keyword evidence="5" id="KW-0378">Hydrolase</keyword>
<dbReference type="Pfam" id="PF04389">
    <property type="entry name" value="Peptidase_M28"/>
    <property type="match status" value="1"/>
</dbReference>
<dbReference type="GO" id="GO:0006508">
    <property type="term" value="P:proteolysis"/>
    <property type="evidence" value="ECO:0007669"/>
    <property type="project" value="UniProtKB-KW"/>
</dbReference>
<dbReference type="AlphaFoldDB" id="A0A411HJY1"/>
<dbReference type="InterPro" id="IPR007484">
    <property type="entry name" value="Peptidase_M28"/>
</dbReference>
<evidence type="ECO:0000256" key="1">
    <source>
        <dbReference type="ARBA" id="ARBA00022438"/>
    </source>
</evidence>
<keyword evidence="4" id="KW-0732">Signal</keyword>
<dbReference type="PANTHER" id="PTHR12147:SF56">
    <property type="entry name" value="AMINOPEPTIDASE YDR415C-RELATED"/>
    <property type="match status" value="1"/>
</dbReference>
<feature type="domain" description="Peptidase M28" evidence="7">
    <location>
        <begin position="362"/>
        <end position="579"/>
    </location>
</feature>
<keyword evidence="6" id="KW-0862">Zinc</keyword>
<dbReference type="GO" id="GO:0004177">
    <property type="term" value="F:aminopeptidase activity"/>
    <property type="evidence" value="ECO:0007669"/>
    <property type="project" value="UniProtKB-KW"/>
</dbReference>
<dbReference type="Gene3D" id="3.50.30.30">
    <property type="match status" value="1"/>
</dbReference>
<dbReference type="InterPro" id="IPR045175">
    <property type="entry name" value="M28_fam"/>
</dbReference>
<gene>
    <name evidence="8" type="ORF">ELE36_10850</name>
</gene>
<evidence type="ECO:0000256" key="4">
    <source>
        <dbReference type="ARBA" id="ARBA00022729"/>
    </source>
</evidence>
<evidence type="ECO:0000256" key="6">
    <source>
        <dbReference type="ARBA" id="ARBA00022833"/>
    </source>
</evidence>
<evidence type="ECO:0000256" key="2">
    <source>
        <dbReference type="ARBA" id="ARBA00022670"/>
    </source>
</evidence>
<protein>
    <submittedName>
        <fullName evidence="8">M28 family peptidase</fullName>
    </submittedName>
</protein>
<dbReference type="OrthoDB" id="9778250at2"/>
<reference evidence="8 9" key="1">
    <citation type="submission" date="2019-01" db="EMBL/GenBank/DDBJ databases">
        <title>Pseudolysobacter antarctica gen. nov., sp. nov., isolated from Fildes Peninsula, Antarctica.</title>
        <authorList>
            <person name="Wei Z."/>
            <person name="Peng F."/>
        </authorList>
    </citation>
    <scope>NUCLEOTIDE SEQUENCE [LARGE SCALE GENOMIC DNA]</scope>
    <source>
        <strain evidence="8 9">AQ6-296</strain>
    </source>
</reference>